<dbReference type="PANTHER" id="PTHR14326">
    <property type="entry name" value="TARGETING PROTEIN FOR XKLP2"/>
    <property type="match status" value="1"/>
</dbReference>
<dbReference type="GO" id="GO:0005819">
    <property type="term" value="C:spindle"/>
    <property type="evidence" value="ECO:0007669"/>
    <property type="project" value="UniProtKB-SubCell"/>
</dbReference>
<evidence type="ECO:0000256" key="7">
    <source>
        <dbReference type="SAM" id="Coils"/>
    </source>
</evidence>
<evidence type="ECO:0000313" key="11">
    <source>
        <dbReference type="EMBL" id="CAI9724615.1"/>
    </source>
</evidence>
<comment type="subcellular location">
    <subcellularLocation>
        <location evidence="2">Cytoplasm</location>
        <location evidence="2">Cytoskeleton</location>
        <location evidence="2">Spindle</location>
    </subcellularLocation>
    <subcellularLocation>
        <location evidence="1">Nucleus</location>
    </subcellularLocation>
</comment>
<organism evidence="11 12">
    <name type="scientific">Octopus vulgaris</name>
    <name type="common">Common octopus</name>
    <dbReference type="NCBI Taxonomy" id="6645"/>
    <lineage>
        <taxon>Eukaryota</taxon>
        <taxon>Metazoa</taxon>
        <taxon>Spiralia</taxon>
        <taxon>Lophotrochozoa</taxon>
        <taxon>Mollusca</taxon>
        <taxon>Cephalopoda</taxon>
        <taxon>Coleoidea</taxon>
        <taxon>Octopodiformes</taxon>
        <taxon>Octopoda</taxon>
        <taxon>Incirrata</taxon>
        <taxon>Octopodidae</taxon>
        <taxon>Octopus</taxon>
    </lineage>
</organism>
<dbReference type="InterPro" id="IPR027329">
    <property type="entry name" value="TPX2_C"/>
</dbReference>
<evidence type="ECO:0000259" key="10">
    <source>
        <dbReference type="Pfam" id="PF12214"/>
    </source>
</evidence>
<sequence>MWCVRIIKANHPQQYNQVLNILVSAVKEQYLEMEPKWEFECPQFVDFTQNVSEDEDSDSWFDVDHEADINDISLFMPEGQNAIIAQAMPVVVAKPTKKEPPENVTNADGVSSKDQSNNKQSPLKNRSNICSSVEEFNRKFKNKPVASVVGKENQANKGPRRVLRNPQPDSEQPTVGIFKSSKKESEPQPNKSDQPEGNNHQRSLSKDANSKTDSVCSTNNKTNQSMSKPRESKSGSTEKLNKSNLRRSISSSSINKVAPKDKFQFRRSGSLDKLAVKNTAPKLKENLLRTSKPMTYEEIERQQMEIARNKALEAKKMAAESLKRVKNSKGYQPITSNKKLTVAKEFQFSSDKRLRSHSVDNVKSPITELSQILRKEDKSCPASKMPTRTVVQPFKFSEMNHKTTATNIKFQSVAEQINNFSRKTPDRYRSHTKEPAPKKAWCAPRCTIAKSPQLSCKDRLRPVRVLSKKELEEKELEEIKMNQFKAKDVNRKILEAPVGVKEVPKKEPTVVKPFDLPGSKIPSTKRACTDDEIDYRFRAQPVPTEILRGVVGVKEAESLPVTIPASPAFALKQRIHRPHIEEPKQENLIKKPKFRPYIHSGIRFEPKLDHRCTVIEPFTFDDRMREYLMKKEEHIKKIKEESEKVSEFYANPIPNYKPGLPAKKPLVLTKQEPFKLLIEERVEKRIEEKQRQLEEEARLFEENMKFKAQPCDIINKTPFVPQLDHKCTVEVAEFKLNTEVRQAQRQQYFEKKKAHEMEVQASQMEQEQLRKEEEEREIQRLRAEAVHKAKPIRHYKAVEIQRNLLPPTIPQTPKFCYKSRVRNVKADN</sequence>
<evidence type="ECO:0000256" key="2">
    <source>
        <dbReference type="ARBA" id="ARBA00004186"/>
    </source>
</evidence>
<keyword evidence="7" id="KW-0175">Coiled coil</keyword>
<evidence type="ECO:0000256" key="8">
    <source>
        <dbReference type="SAM" id="MobiDB-lite"/>
    </source>
</evidence>
<feature type="coiled-coil region" evidence="7">
    <location>
        <begin position="752"/>
        <end position="784"/>
    </location>
</feature>
<keyword evidence="4" id="KW-0963">Cytoplasm</keyword>
<keyword evidence="5" id="KW-0206">Cytoskeleton</keyword>
<proteinExistence type="inferred from homology"/>
<dbReference type="GO" id="GO:0005634">
    <property type="term" value="C:nucleus"/>
    <property type="evidence" value="ECO:0007669"/>
    <property type="project" value="UniProtKB-SubCell"/>
</dbReference>
<evidence type="ECO:0000256" key="5">
    <source>
        <dbReference type="ARBA" id="ARBA00023212"/>
    </source>
</evidence>
<evidence type="ECO:0000256" key="3">
    <source>
        <dbReference type="ARBA" id="ARBA00005885"/>
    </source>
</evidence>
<name>A0AA36AYG6_OCTVU</name>
<accession>A0AA36AYG6</accession>
<reference evidence="11" key="1">
    <citation type="submission" date="2023-08" db="EMBL/GenBank/DDBJ databases">
        <authorList>
            <person name="Alioto T."/>
            <person name="Alioto T."/>
            <person name="Gomez Garrido J."/>
        </authorList>
    </citation>
    <scope>NUCLEOTIDE SEQUENCE</scope>
</reference>
<dbReference type="Pfam" id="PF06886">
    <property type="entry name" value="TPX2"/>
    <property type="match status" value="1"/>
</dbReference>
<evidence type="ECO:0000256" key="1">
    <source>
        <dbReference type="ARBA" id="ARBA00004123"/>
    </source>
</evidence>
<feature type="region of interest" description="Disordered" evidence="8">
    <location>
        <begin position="95"/>
        <end position="127"/>
    </location>
</feature>
<dbReference type="InterPro" id="IPR009675">
    <property type="entry name" value="TPX2_fam"/>
</dbReference>
<comment type="similarity">
    <text evidence="3">Belongs to the TPX2 family.</text>
</comment>
<feature type="domain" description="TPX2 central" evidence="10">
    <location>
        <begin position="445"/>
        <end position="569"/>
    </location>
</feature>
<evidence type="ECO:0000256" key="4">
    <source>
        <dbReference type="ARBA" id="ARBA00022490"/>
    </source>
</evidence>
<dbReference type="Pfam" id="PF12214">
    <property type="entry name" value="TPX2_importin"/>
    <property type="match status" value="1"/>
</dbReference>
<dbReference type="Proteomes" id="UP001162480">
    <property type="component" value="Chromosome 6"/>
</dbReference>
<feature type="coiled-coil region" evidence="7">
    <location>
        <begin position="676"/>
        <end position="703"/>
    </location>
</feature>
<keyword evidence="12" id="KW-1185">Reference proteome</keyword>
<keyword evidence="6" id="KW-0539">Nucleus</keyword>
<gene>
    <name evidence="11" type="ORF">OCTVUL_1B017149</name>
</gene>
<dbReference type="InterPro" id="IPR027330">
    <property type="entry name" value="TPX2_central_dom"/>
</dbReference>
<dbReference type="GO" id="GO:0005874">
    <property type="term" value="C:microtubule"/>
    <property type="evidence" value="ECO:0007669"/>
    <property type="project" value="InterPro"/>
</dbReference>
<protein>
    <recommendedName>
        <fullName evidence="13">Targeting protein for Xklp2</fullName>
    </recommendedName>
</protein>
<dbReference type="EMBL" id="OX597819">
    <property type="protein sequence ID" value="CAI9724615.1"/>
    <property type="molecule type" value="Genomic_DNA"/>
</dbReference>
<dbReference type="AlphaFoldDB" id="A0AA36AYG6"/>
<evidence type="ECO:0000259" key="9">
    <source>
        <dbReference type="Pfam" id="PF06886"/>
    </source>
</evidence>
<feature type="compositionally biased region" description="Polar residues" evidence="8">
    <location>
        <begin position="103"/>
        <end position="127"/>
    </location>
</feature>
<feature type="compositionally biased region" description="Polar residues" evidence="8">
    <location>
        <begin position="211"/>
        <end position="227"/>
    </location>
</feature>
<dbReference type="GO" id="GO:0060236">
    <property type="term" value="P:regulation of mitotic spindle organization"/>
    <property type="evidence" value="ECO:0007669"/>
    <property type="project" value="InterPro"/>
</dbReference>
<evidence type="ECO:0000313" key="12">
    <source>
        <dbReference type="Proteomes" id="UP001162480"/>
    </source>
</evidence>
<feature type="domain" description="TPX2 C-terminal" evidence="9">
    <location>
        <begin position="734"/>
        <end position="802"/>
    </location>
</feature>
<evidence type="ECO:0008006" key="13">
    <source>
        <dbReference type="Google" id="ProtNLM"/>
    </source>
</evidence>
<evidence type="ECO:0000256" key="6">
    <source>
        <dbReference type="ARBA" id="ARBA00023242"/>
    </source>
</evidence>
<feature type="region of interest" description="Disordered" evidence="8">
    <location>
        <begin position="144"/>
        <end position="271"/>
    </location>
</feature>
<feature type="compositionally biased region" description="Polar residues" evidence="8">
    <location>
        <begin position="187"/>
        <end position="202"/>
    </location>
</feature>
<dbReference type="PANTHER" id="PTHR14326:SF44">
    <property type="entry name" value="TARGETING PROTEIN FOR XKLP2"/>
    <property type="match status" value="1"/>
</dbReference>
<feature type="compositionally biased region" description="Low complexity" evidence="8">
    <location>
        <begin position="242"/>
        <end position="256"/>
    </location>
</feature>